<dbReference type="Proteomes" id="UP000609651">
    <property type="component" value="Unassembled WGS sequence"/>
</dbReference>
<name>A0ABX1VDC5_9PLAN</name>
<dbReference type="RefSeq" id="WP_171186505.1">
    <property type="nucleotide sequence ID" value="NZ_WTPX01000056.1"/>
</dbReference>
<reference evidence="1 2" key="1">
    <citation type="journal article" date="2020" name="Syst. Appl. Microbiol.">
        <title>Alienimonas chondri sp. nov., a novel planctomycete isolated from the biofilm of the red alga Chondrus crispus.</title>
        <authorList>
            <person name="Vitorino I."/>
            <person name="Albuquerque L."/>
            <person name="Wiegand S."/>
            <person name="Kallscheuer N."/>
            <person name="da Costa M.S."/>
            <person name="Lobo-da-Cunha A."/>
            <person name="Jogler C."/>
            <person name="Lage O.M."/>
        </authorList>
    </citation>
    <scope>NUCLEOTIDE SEQUENCE [LARGE SCALE GENOMIC DNA]</scope>
    <source>
        <strain evidence="1 2">LzC2</strain>
    </source>
</reference>
<keyword evidence="2" id="KW-1185">Reference proteome</keyword>
<proteinExistence type="predicted"/>
<protein>
    <submittedName>
        <fullName evidence="1">Uncharacterized protein</fullName>
    </submittedName>
</protein>
<comment type="caution">
    <text evidence="1">The sequence shown here is derived from an EMBL/GenBank/DDBJ whole genome shotgun (WGS) entry which is preliminary data.</text>
</comment>
<evidence type="ECO:0000313" key="1">
    <source>
        <dbReference type="EMBL" id="NNJ25961.1"/>
    </source>
</evidence>
<accession>A0ABX1VDC5</accession>
<sequence>MSQTPPPKPTRGDYWRHLFAHWPADLGKSGAVVTELNEPVRFVDFAVSGGLLLLQRDRPDTTGARKVFISYDAISSLKLDDPGELERYRTMGFQPPAGASAG</sequence>
<dbReference type="EMBL" id="WTPX01000056">
    <property type="protein sequence ID" value="NNJ25961.1"/>
    <property type="molecule type" value="Genomic_DNA"/>
</dbReference>
<evidence type="ECO:0000313" key="2">
    <source>
        <dbReference type="Proteomes" id="UP000609651"/>
    </source>
</evidence>
<organism evidence="1 2">
    <name type="scientific">Alienimonas chondri</name>
    <dbReference type="NCBI Taxonomy" id="2681879"/>
    <lineage>
        <taxon>Bacteria</taxon>
        <taxon>Pseudomonadati</taxon>
        <taxon>Planctomycetota</taxon>
        <taxon>Planctomycetia</taxon>
        <taxon>Planctomycetales</taxon>
        <taxon>Planctomycetaceae</taxon>
        <taxon>Alienimonas</taxon>
    </lineage>
</organism>
<gene>
    <name evidence="1" type="ORF">LzC2_20400</name>
</gene>